<dbReference type="Gene3D" id="1.10.287.560">
    <property type="entry name" value="Histidine kinase CheA-like, homodimeric domain"/>
    <property type="match status" value="1"/>
</dbReference>
<dbReference type="SUPFAM" id="SSF160246">
    <property type="entry name" value="EspE N-terminal domain-like"/>
    <property type="match status" value="1"/>
</dbReference>
<dbReference type="InterPro" id="IPR004105">
    <property type="entry name" value="CheA-like_dim"/>
</dbReference>
<dbReference type="FunFam" id="3.30.565.10:FF:000016">
    <property type="entry name" value="Chemotaxis protein CheA, putative"/>
    <property type="match status" value="1"/>
</dbReference>
<dbReference type="Pfam" id="PF02895">
    <property type="entry name" value="H-kinase_dim"/>
    <property type="match status" value="1"/>
</dbReference>
<dbReference type="EC" id="2.7.13.3" evidence="2"/>
<evidence type="ECO:0000259" key="14">
    <source>
        <dbReference type="PROSITE" id="PS50851"/>
    </source>
</evidence>
<dbReference type="Pfam" id="PF01627">
    <property type="entry name" value="Hpt"/>
    <property type="match status" value="1"/>
</dbReference>
<dbReference type="PROSITE" id="PS50109">
    <property type="entry name" value="HIS_KIN"/>
    <property type="match status" value="1"/>
</dbReference>
<keyword evidence="8" id="KW-0418">Kinase</keyword>
<sequence length="735" mass="81084">MSDDAKFIFVQESAELLEQMEDALLAMEQSPQDEEPVNQVFRAMHTIKGAAGIFGFDCIVDFTHPVETQMDLVRKGQRNIDSAFVALLLKCKDHTERLVSTVAEGMDAEVPKELEQAGKELIEKLLQGTVPSTPLATQKTAQIDAQGAQESGSDFWIISLDFKPDALRNGLDPLSFIRYLPRLGHIADIVTLTQNLPPAEEMDAESCYLSFRISLVSDASKSAIEEVFEFAREDCDIRILPPKSLQTSYLDLLDDLPEENVQRLGEMLINIGAITEQELALALIEQSSPSPSTSQQENGKPLGEILVKRQVVSEPVIEKALNKQQSNREKANKENQSIRVDANRLGHLINLVGELVISNAAVRLMVDKYQMQDAQDVVANVEALVEEIRDHALQLRMVPIGDTFSRFRRVVRDVSQELGKEIELVITGGEAELDKSVVEKIADPLTHLVRNALDHGIESPAERRANGKPSTGTLRLNALHDSGHIVIQIADDGAGLDLEKIRKKAEVNGLIKADQALSRRELTRLIFEPGLSTKEQANNLSGRGVGMDVVKRNIDALRGNVEVDSEKGKGTLVTIHLPLTLAIIDGFMVGVGSERYVIPLSMVEECVELDSAQWSSDNQRHHISLRGDMMPCLRLRDFFDVVDEERTDRENLVVVRFGRSRAGLVVDQLFGELQTVIKPLGKVFQGLKGISGATVLGNGNIALILDIQGLISLAIKQGESSHPRRSKLSISSHAY</sequence>
<evidence type="ECO:0000256" key="10">
    <source>
        <dbReference type="ARBA" id="ARBA00023012"/>
    </source>
</evidence>
<dbReference type="PRINTS" id="PR00344">
    <property type="entry name" value="BCTRLSENSOR"/>
</dbReference>
<keyword evidence="10" id="KW-0902">Two-component regulatory system</keyword>
<evidence type="ECO:0000256" key="7">
    <source>
        <dbReference type="ARBA" id="ARBA00022741"/>
    </source>
</evidence>
<dbReference type="SMART" id="SM00387">
    <property type="entry name" value="HATPase_c"/>
    <property type="match status" value="1"/>
</dbReference>
<dbReference type="GO" id="GO:0005737">
    <property type="term" value="C:cytoplasm"/>
    <property type="evidence" value="ECO:0007669"/>
    <property type="project" value="InterPro"/>
</dbReference>
<evidence type="ECO:0000313" key="16">
    <source>
        <dbReference type="EMBL" id="ELN6931320.1"/>
    </source>
</evidence>
<protein>
    <recommendedName>
        <fullName evidence="3">Chemotaxis protein CheA</fullName>
        <ecNumber evidence="2">2.7.13.3</ecNumber>
    </recommendedName>
</protein>
<dbReference type="InterPro" id="IPR037257">
    <property type="entry name" value="T2SS_E_N_sf"/>
</dbReference>
<evidence type="ECO:0000256" key="2">
    <source>
        <dbReference type="ARBA" id="ARBA00012438"/>
    </source>
</evidence>
<evidence type="ECO:0000256" key="6">
    <source>
        <dbReference type="ARBA" id="ARBA00022679"/>
    </source>
</evidence>
<dbReference type="PROSITE" id="PS50894">
    <property type="entry name" value="HPT"/>
    <property type="match status" value="1"/>
</dbReference>
<dbReference type="InterPro" id="IPR036641">
    <property type="entry name" value="HPT_dom_sf"/>
</dbReference>
<dbReference type="InterPro" id="IPR036890">
    <property type="entry name" value="HATPase_C_sf"/>
</dbReference>
<dbReference type="CDD" id="cd00088">
    <property type="entry name" value="HPT"/>
    <property type="match status" value="1"/>
</dbReference>
<dbReference type="SUPFAM" id="SSF55874">
    <property type="entry name" value="ATPase domain of HSP90 chaperone/DNA topoisomerase II/histidine kinase"/>
    <property type="match status" value="1"/>
</dbReference>
<dbReference type="Gene3D" id="2.30.30.40">
    <property type="entry name" value="SH3 Domains"/>
    <property type="match status" value="1"/>
</dbReference>
<dbReference type="CDD" id="cd00731">
    <property type="entry name" value="CheA_reg"/>
    <property type="match status" value="1"/>
</dbReference>
<evidence type="ECO:0000256" key="1">
    <source>
        <dbReference type="ARBA" id="ARBA00000085"/>
    </source>
</evidence>
<dbReference type="CDD" id="cd16916">
    <property type="entry name" value="HATPase_CheA-like"/>
    <property type="match status" value="1"/>
</dbReference>
<dbReference type="Pfam" id="PF01584">
    <property type="entry name" value="CheW"/>
    <property type="match status" value="1"/>
</dbReference>
<reference evidence="16" key="1">
    <citation type="submission" date="2023-10" db="EMBL/GenBank/DDBJ databases">
        <authorList>
            <consortium name="PulseNet: The National Subtyping Network for Foodborne Disease Surveillance"/>
        </authorList>
    </citation>
    <scope>NUCLEOTIDE SEQUENCE</scope>
    <source>
        <strain evidence="16">PNUSAV004886</strain>
    </source>
</reference>
<name>A0AAI9CS09_9VIBR</name>
<evidence type="ECO:0000256" key="12">
    <source>
        <dbReference type="PROSITE-ProRule" id="PRU00110"/>
    </source>
</evidence>
<dbReference type="InterPro" id="IPR037006">
    <property type="entry name" value="CheA-like_homodim_sf"/>
</dbReference>
<gene>
    <name evidence="16" type="ORF">RZY48_000695</name>
</gene>
<dbReference type="InterPro" id="IPR008207">
    <property type="entry name" value="Sig_transdc_His_kin_Hpt_dom"/>
</dbReference>
<comment type="caution">
    <text evidence="16">The sequence shown here is derived from an EMBL/GenBank/DDBJ whole genome shotgun (WGS) entry which is preliminary data.</text>
</comment>
<dbReference type="Pfam" id="PF02518">
    <property type="entry name" value="HATPase_c"/>
    <property type="match status" value="1"/>
</dbReference>
<dbReference type="AlphaFoldDB" id="A0AAI9CS09"/>
<feature type="domain" description="HPt" evidence="15">
    <location>
        <begin position="1"/>
        <end position="102"/>
    </location>
</feature>
<dbReference type="InterPro" id="IPR002545">
    <property type="entry name" value="CheW-lke_dom"/>
</dbReference>
<dbReference type="Gene3D" id="3.30.565.10">
    <property type="entry name" value="Histidine kinase-like ATPase, C-terminal domain"/>
    <property type="match status" value="1"/>
</dbReference>
<evidence type="ECO:0000256" key="9">
    <source>
        <dbReference type="ARBA" id="ARBA00022840"/>
    </source>
</evidence>
<keyword evidence="5 12" id="KW-0597">Phosphoprotein</keyword>
<evidence type="ECO:0000256" key="3">
    <source>
        <dbReference type="ARBA" id="ARBA00021495"/>
    </source>
</evidence>
<dbReference type="InterPro" id="IPR004358">
    <property type="entry name" value="Sig_transdc_His_kin-like_C"/>
</dbReference>
<dbReference type="InterPro" id="IPR005467">
    <property type="entry name" value="His_kinase_dom"/>
</dbReference>
<keyword evidence="7" id="KW-0547">Nucleotide-binding</keyword>
<organism evidence="16 17">
    <name type="scientific">Vibrio navarrensis</name>
    <dbReference type="NCBI Taxonomy" id="29495"/>
    <lineage>
        <taxon>Bacteria</taxon>
        <taxon>Pseudomonadati</taxon>
        <taxon>Pseudomonadota</taxon>
        <taxon>Gammaproteobacteria</taxon>
        <taxon>Vibrionales</taxon>
        <taxon>Vibrionaceae</taxon>
        <taxon>Vibrio</taxon>
    </lineage>
</organism>
<keyword evidence="4" id="KW-0145">Chemotaxis</keyword>
<comment type="function">
    <text evidence="11">Involved in the transmission of sensory signals from the chemoreceptors to the flagellar motors. CheA is autophosphorylated; it can transfer its phosphate group to either CheB or CheY.</text>
</comment>
<feature type="domain" description="Histidine kinase" evidence="13">
    <location>
        <begin position="380"/>
        <end position="581"/>
    </location>
</feature>
<dbReference type="InterPro" id="IPR036061">
    <property type="entry name" value="CheW-like_dom_sf"/>
</dbReference>
<evidence type="ECO:0000256" key="5">
    <source>
        <dbReference type="ARBA" id="ARBA00022553"/>
    </source>
</evidence>
<evidence type="ECO:0000259" key="13">
    <source>
        <dbReference type="PROSITE" id="PS50109"/>
    </source>
</evidence>
<dbReference type="PANTHER" id="PTHR43395:SF10">
    <property type="entry name" value="CHEMOTAXIS PROTEIN CHEA"/>
    <property type="match status" value="1"/>
</dbReference>
<dbReference type="Proteomes" id="UP001253463">
    <property type="component" value="Unassembled WGS sequence"/>
</dbReference>
<feature type="domain" description="CheW-like" evidence="14">
    <location>
        <begin position="583"/>
        <end position="716"/>
    </location>
</feature>
<dbReference type="SUPFAM" id="SSF47384">
    <property type="entry name" value="Homodimeric domain of signal transducing histidine kinase"/>
    <property type="match status" value="1"/>
</dbReference>
<comment type="catalytic activity">
    <reaction evidence="1">
        <text>ATP + protein L-histidine = ADP + protein N-phospho-L-histidine.</text>
        <dbReference type="EC" id="2.7.13.3"/>
    </reaction>
</comment>
<dbReference type="SMART" id="SM00260">
    <property type="entry name" value="CheW"/>
    <property type="match status" value="1"/>
</dbReference>
<dbReference type="GO" id="GO:0000155">
    <property type="term" value="F:phosphorelay sensor kinase activity"/>
    <property type="evidence" value="ECO:0007669"/>
    <property type="project" value="InterPro"/>
</dbReference>
<evidence type="ECO:0000259" key="15">
    <source>
        <dbReference type="PROSITE" id="PS50894"/>
    </source>
</evidence>
<dbReference type="PROSITE" id="PS50851">
    <property type="entry name" value="CHEW"/>
    <property type="match status" value="1"/>
</dbReference>
<dbReference type="InterPro" id="IPR051315">
    <property type="entry name" value="Bact_Chemotaxis_CheA"/>
</dbReference>
<evidence type="ECO:0000256" key="8">
    <source>
        <dbReference type="ARBA" id="ARBA00022777"/>
    </source>
</evidence>
<dbReference type="SUPFAM" id="SSF47226">
    <property type="entry name" value="Histidine-containing phosphotransfer domain, HPT domain"/>
    <property type="match status" value="1"/>
</dbReference>
<feature type="modified residue" description="Phosphohistidine" evidence="12">
    <location>
        <position position="45"/>
    </location>
</feature>
<dbReference type="InterPro" id="IPR003594">
    <property type="entry name" value="HATPase_dom"/>
</dbReference>
<evidence type="ECO:0000313" key="17">
    <source>
        <dbReference type="Proteomes" id="UP001253463"/>
    </source>
</evidence>
<dbReference type="GO" id="GO:0006935">
    <property type="term" value="P:chemotaxis"/>
    <property type="evidence" value="ECO:0007669"/>
    <property type="project" value="UniProtKB-KW"/>
</dbReference>
<dbReference type="InterPro" id="IPR036097">
    <property type="entry name" value="HisK_dim/P_sf"/>
</dbReference>
<proteinExistence type="predicted"/>
<keyword evidence="6" id="KW-0808">Transferase</keyword>
<accession>A0AAI9CS09</accession>
<dbReference type="GO" id="GO:0005524">
    <property type="term" value="F:ATP binding"/>
    <property type="evidence" value="ECO:0007669"/>
    <property type="project" value="UniProtKB-KW"/>
</dbReference>
<dbReference type="SUPFAM" id="SSF50341">
    <property type="entry name" value="CheW-like"/>
    <property type="match status" value="1"/>
</dbReference>
<dbReference type="Gene3D" id="1.20.120.160">
    <property type="entry name" value="HPT domain"/>
    <property type="match status" value="1"/>
</dbReference>
<dbReference type="SMART" id="SM00073">
    <property type="entry name" value="HPT"/>
    <property type="match status" value="1"/>
</dbReference>
<evidence type="ECO:0000256" key="11">
    <source>
        <dbReference type="ARBA" id="ARBA00035100"/>
    </source>
</evidence>
<dbReference type="PANTHER" id="PTHR43395">
    <property type="entry name" value="SENSOR HISTIDINE KINASE CHEA"/>
    <property type="match status" value="1"/>
</dbReference>
<dbReference type="SMART" id="SM01231">
    <property type="entry name" value="H-kinase_dim"/>
    <property type="match status" value="1"/>
</dbReference>
<keyword evidence="9" id="KW-0067">ATP-binding</keyword>
<evidence type="ECO:0000256" key="4">
    <source>
        <dbReference type="ARBA" id="ARBA00022500"/>
    </source>
</evidence>
<dbReference type="EMBL" id="ABNSCA010000001">
    <property type="protein sequence ID" value="ELN6931320.1"/>
    <property type="molecule type" value="Genomic_DNA"/>
</dbReference>